<evidence type="ECO:0000313" key="16">
    <source>
        <dbReference type="EMBL" id="GJE84147.1"/>
    </source>
</evidence>
<dbReference type="GO" id="GO:0020037">
    <property type="term" value="F:heme binding"/>
    <property type="evidence" value="ECO:0007669"/>
    <property type="project" value="InterPro"/>
</dbReference>
<keyword evidence="11 14" id="KW-0503">Monooxygenase</keyword>
<comment type="subcellular location">
    <subcellularLocation>
        <location evidence="2">Membrane</location>
        <topology evidence="2">Single-pass membrane protein</topology>
    </subcellularLocation>
</comment>
<sequence>MEATTFGIFFSLLLAITLLAKRQRHRFPPGPRGYPVIGSVLQMPMQNAWLTYQRWGRDYGSDIIYLNVLGKHIYILNSANAVYDLLEKRSATYSDRVVTTMAHELVKWDKNFALLPYGDFWREHRKAFHRQFQPDMVPKYHSHMYKQARGLLGRLLAQPNALRKHLRLMAGATILGVCYGIDAQSENDHYLQIIEQAVHSLNEVAKPGAYLVDFLPILKYLPTWMPGTQFKRDAATWRPQVDLMFDEPFDVVKQSLDDGTAVDSVCASLLSEMDERKDKRYQETVIKQAVETAYIGGADTTVSALSTFVLAMVLNPEVQRTAQKHVDSVTGGDRLPTIEDRDSLPYITAIIKEALRWRPVLPLAVPHISTTDDEYRGYHIPAGSIIMGNAWAVLHDGSRYPNPDSFDPTRFLTLAGELDRDAPDALEAAFGFGRRICAGMHFALDSMWINAAYVFATLDIAKPVEDGRVIEPSGEYTTGLLEQPLPFKISVAPRSKIAEGLIRQREHGD</sequence>
<keyword evidence="8" id="KW-1133">Transmembrane helix</keyword>
<dbReference type="InterPro" id="IPR001128">
    <property type="entry name" value="Cyt_P450"/>
</dbReference>
<gene>
    <name evidence="16" type="ORF">PsYK624_002230</name>
</gene>
<dbReference type="PRINTS" id="PR00385">
    <property type="entry name" value="P450"/>
</dbReference>
<dbReference type="OrthoDB" id="2789670at2759"/>
<evidence type="ECO:0000256" key="1">
    <source>
        <dbReference type="ARBA" id="ARBA00001971"/>
    </source>
</evidence>
<evidence type="ECO:0000256" key="10">
    <source>
        <dbReference type="ARBA" id="ARBA00023004"/>
    </source>
</evidence>
<evidence type="ECO:0000256" key="12">
    <source>
        <dbReference type="ARBA" id="ARBA00023136"/>
    </source>
</evidence>
<dbReference type="InterPro" id="IPR036396">
    <property type="entry name" value="Cyt_P450_sf"/>
</dbReference>
<organism evidence="16 17">
    <name type="scientific">Phanerochaete sordida</name>
    <dbReference type="NCBI Taxonomy" id="48140"/>
    <lineage>
        <taxon>Eukaryota</taxon>
        <taxon>Fungi</taxon>
        <taxon>Dikarya</taxon>
        <taxon>Basidiomycota</taxon>
        <taxon>Agaricomycotina</taxon>
        <taxon>Agaricomycetes</taxon>
        <taxon>Polyporales</taxon>
        <taxon>Phanerochaetaceae</taxon>
        <taxon>Phanerochaete</taxon>
    </lineage>
</organism>
<reference evidence="16 17" key="1">
    <citation type="submission" date="2021-08" db="EMBL/GenBank/DDBJ databases">
        <title>Draft Genome Sequence of Phanerochaete sordida strain YK-624.</title>
        <authorList>
            <person name="Mori T."/>
            <person name="Dohra H."/>
            <person name="Suzuki T."/>
            <person name="Kawagishi H."/>
            <person name="Hirai H."/>
        </authorList>
    </citation>
    <scope>NUCLEOTIDE SEQUENCE [LARGE SCALE GENOMIC DNA]</scope>
    <source>
        <strain evidence="16 17">YK-624</strain>
    </source>
</reference>
<dbReference type="InterPro" id="IPR017972">
    <property type="entry name" value="Cyt_P450_CS"/>
</dbReference>
<keyword evidence="12" id="KW-0472">Membrane</keyword>
<dbReference type="PROSITE" id="PS00086">
    <property type="entry name" value="CYTOCHROME_P450"/>
    <property type="match status" value="1"/>
</dbReference>
<feature type="binding site" description="axial binding residue" evidence="13">
    <location>
        <position position="437"/>
    </location>
    <ligand>
        <name>heme</name>
        <dbReference type="ChEBI" id="CHEBI:30413"/>
    </ligand>
    <ligandPart>
        <name>Fe</name>
        <dbReference type="ChEBI" id="CHEBI:18248"/>
    </ligandPart>
</feature>
<dbReference type="GO" id="GO:0016020">
    <property type="term" value="C:membrane"/>
    <property type="evidence" value="ECO:0007669"/>
    <property type="project" value="UniProtKB-SubCell"/>
</dbReference>
<evidence type="ECO:0000256" key="2">
    <source>
        <dbReference type="ARBA" id="ARBA00004167"/>
    </source>
</evidence>
<evidence type="ECO:0000256" key="13">
    <source>
        <dbReference type="PIRSR" id="PIRSR602401-1"/>
    </source>
</evidence>
<keyword evidence="17" id="KW-1185">Reference proteome</keyword>
<feature type="signal peptide" evidence="15">
    <location>
        <begin position="1"/>
        <end position="20"/>
    </location>
</feature>
<dbReference type="EMBL" id="BPQB01000001">
    <property type="protein sequence ID" value="GJE84147.1"/>
    <property type="molecule type" value="Genomic_DNA"/>
</dbReference>
<dbReference type="AlphaFoldDB" id="A0A9P3L7Z3"/>
<dbReference type="GO" id="GO:0005506">
    <property type="term" value="F:iron ion binding"/>
    <property type="evidence" value="ECO:0007669"/>
    <property type="project" value="InterPro"/>
</dbReference>
<evidence type="ECO:0000313" key="17">
    <source>
        <dbReference type="Proteomes" id="UP000703269"/>
    </source>
</evidence>
<comment type="similarity">
    <text evidence="4 14">Belongs to the cytochrome P450 family.</text>
</comment>
<dbReference type="Pfam" id="PF00067">
    <property type="entry name" value="p450"/>
    <property type="match status" value="1"/>
</dbReference>
<evidence type="ECO:0000256" key="3">
    <source>
        <dbReference type="ARBA" id="ARBA00005179"/>
    </source>
</evidence>
<keyword evidence="9 14" id="KW-0560">Oxidoreductase</keyword>
<evidence type="ECO:0000256" key="15">
    <source>
        <dbReference type="SAM" id="SignalP"/>
    </source>
</evidence>
<dbReference type="SUPFAM" id="SSF48264">
    <property type="entry name" value="Cytochrome P450"/>
    <property type="match status" value="1"/>
</dbReference>
<keyword evidence="6" id="KW-0812">Transmembrane</keyword>
<dbReference type="GO" id="GO:0016705">
    <property type="term" value="F:oxidoreductase activity, acting on paired donors, with incorporation or reduction of molecular oxygen"/>
    <property type="evidence" value="ECO:0007669"/>
    <property type="project" value="InterPro"/>
</dbReference>
<feature type="chain" id="PRO_5040481632" evidence="15">
    <location>
        <begin position="21"/>
        <end position="509"/>
    </location>
</feature>
<keyword evidence="5 13" id="KW-0349">Heme</keyword>
<comment type="cofactor">
    <cofactor evidence="1 13">
        <name>heme</name>
        <dbReference type="ChEBI" id="CHEBI:30413"/>
    </cofactor>
</comment>
<dbReference type="InterPro" id="IPR002401">
    <property type="entry name" value="Cyt_P450_E_grp-I"/>
</dbReference>
<proteinExistence type="inferred from homology"/>
<evidence type="ECO:0000256" key="4">
    <source>
        <dbReference type="ARBA" id="ARBA00010617"/>
    </source>
</evidence>
<name>A0A9P3L7Z3_9APHY</name>
<accession>A0A9P3L7Z3</accession>
<evidence type="ECO:0000256" key="9">
    <source>
        <dbReference type="ARBA" id="ARBA00023002"/>
    </source>
</evidence>
<protein>
    <submittedName>
        <fullName evidence="16">Cytochrome P450</fullName>
    </submittedName>
</protein>
<dbReference type="Proteomes" id="UP000703269">
    <property type="component" value="Unassembled WGS sequence"/>
</dbReference>
<dbReference type="PRINTS" id="PR00463">
    <property type="entry name" value="EP450I"/>
</dbReference>
<dbReference type="Gene3D" id="1.10.630.10">
    <property type="entry name" value="Cytochrome P450"/>
    <property type="match status" value="1"/>
</dbReference>
<comment type="caution">
    <text evidence="16">The sequence shown here is derived from an EMBL/GenBank/DDBJ whole genome shotgun (WGS) entry which is preliminary data.</text>
</comment>
<evidence type="ECO:0000256" key="14">
    <source>
        <dbReference type="RuleBase" id="RU000461"/>
    </source>
</evidence>
<dbReference type="GO" id="GO:0004497">
    <property type="term" value="F:monooxygenase activity"/>
    <property type="evidence" value="ECO:0007669"/>
    <property type="project" value="UniProtKB-KW"/>
</dbReference>
<evidence type="ECO:0000256" key="5">
    <source>
        <dbReference type="ARBA" id="ARBA00022617"/>
    </source>
</evidence>
<evidence type="ECO:0000256" key="8">
    <source>
        <dbReference type="ARBA" id="ARBA00022989"/>
    </source>
</evidence>
<comment type="pathway">
    <text evidence="3">Secondary metabolite biosynthesis.</text>
</comment>
<keyword evidence="15" id="KW-0732">Signal</keyword>
<dbReference type="PANTHER" id="PTHR46300:SF7">
    <property type="entry name" value="P450, PUTATIVE (EUROFUNG)-RELATED"/>
    <property type="match status" value="1"/>
</dbReference>
<keyword evidence="7 13" id="KW-0479">Metal-binding</keyword>
<evidence type="ECO:0000256" key="11">
    <source>
        <dbReference type="ARBA" id="ARBA00023033"/>
    </source>
</evidence>
<dbReference type="InterPro" id="IPR050364">
    <property type="entry name" value="Cytochrome_P450_fung"/>
</dbReference>
<dbReference type="PANTHER" id="PTHR46300">
    <property type="entry name" value="P450, PUTATIVE (EUROFUNG)-RELATED-RELATED"/>
    <property type="match status" value="1"/>
</dbReference>
<evidence type="ECO:0000256" key="7">
    <source>
        <dbReference type="ARBA" id="ARBA00022723"/>
    </source>
</evidence>
<dbReference type="CDD" id="cd11065">
    <property type="entry name" value="CYP64-like"/>
    <property type="match status" value="1"/>
</dbReference>
<keyword evidence="10 13" id="KW-0408">Iron</keyword>
<evidence type="ECO:0000256" key="6">
    <source>
        <dbReference type="ARBA" id="ARBA00022692"/>
    </source>
</evidence>